<evidence type="ECO:0000313" key="3">
    <source>
        <dbReference type="EMBL" id="KAF0705763.1"/>
    </source>
</evidence>
<dbReference type="Proteomes" id="UP000332933">
    <property type="component" value="Unassembled WGS sequence"/>
</dbReference>
<dbReference type="OrthoDB" id="58760at2759"/>
<dbReference type="InterPro" id="IPR005114">
    <property type="entry name" value="Helicase_assoc"/>
</dbReference>
<accession>A0A485KG42</accession>
<reference evidence="3" key="2">
    <citation type="submission" date="2019-06" db="EMBL/GenBank/DDBJ databases">
        <title>Genomics analysis of Aphanomyces spp. identifies a new class of oomycete effector associated with host adaptation.</title>
        <authorList>
            <person name="Gaulin E."/>
        </authorList>
    </citation>
    <scope>NUCLEOTIDE SEQUENCE</scope>
    <source>
        <strain evidence="3">CBS 578.67</strain>
    </source>
</reference>
<dbReference type="EMBL" id="VJMH01003490">
    <property type="protein sequence ID" value="KAF0705763.1"/>
    <property type="molecule type" value="Genomic_DNA"/>
</dbReference>
<dbReference type="Pfam" id="PF03457">
    <property type="entry name" value="HA"/>
    <property type="match status" value="2"/>
</dbReference>
<proteinExistence type="predicted"/>
<name>A0A485KG42_9STRA</name>
<keyword evidence="5" id="KW-1185">Reference proteome</keyword>
<dbReference type="PANTHER" id="PTHR37066">
    <property type="entry name" value="HELICASE-ASSOCIATED"/>
    <property type="match status" value="1"/>
</dbReference>
<evidence type="ECO:0000256" key="1">
    <source>
        <dbReference type="SAM" id="MobiDB-lite"/>
    </source>
</evidence>
<evidence type="ECO:0000259" key="2">
    <source>
        <dbReference type="Pfam" id="PF03457"/>
    </source>
</evidence>
<gene>
    <name evidence="4" type="primary">Aste57867_6920</name>
    <name evidence="3" type="ORF">As57867_006898</name>
    <name evidence="4" type="ORF">ASTE57867_6920</name>
</gene>
<reference evidence="4 5" key="1">
    <citation type="submission" date="2019-03" db="EMBL/GenBank/DDBJ databases">
        <authorList>
            <person name="Gaulin E."/>
            <person name="Dumas B."/>
        </authorList>
    </citation>
    <scope>NUCLEOTIDE SEQUENCE [LARGE SCALE GENOMIC DNA]</scope>
    <source>
        <strain evidence="4">CBS 568.67</strain>
    </source>
</reference>
<evidence type="ECO:0000313" key="5">
    <source>
        <dbReference type="Proteomes" id="UP000332933"/>
    </source>
</evidence>
<evidence type="ECO:0000313" key="4">
    <source>
        <dbReference type="EMBL" id="VFT83872.1"/>
    </source>
</evidence>
<dbReference type="PANTHER" id="PTHR37066:SF1">
    <property type="entry name" value="LNS2_PITP DOMAIN-CONTAINING PROTEIN"/>
    <property type="match status" value="1"/>
</dbReference>
<feature type="domain" description="Helicase-associated" evidence="2">
    <location>
        <begin position="372"/>
        <end position="440"/>
    </location>
</feature>
<dbReference type="EMBL" id="CAADRA010003502">
    <property type="protein sequence ID" value="VFT83872.1"/>
    <property type="molecule type" value="Genomic_DNA"/>
</dbReference>
<sequence>MLAARSLLRPRPWAAVPVSCFSSSSTTVGPYSRRKQQQILEVAELDQSLQNPTNEDVPYVAKSIFTVPHSAPWPAPLHGTTIHFSRVRQEYKKGRLDDDIVRGLDAIRFVWDARQHQWEMTLLGLASFRAVFAHTNVPRAFSVPSGDMAWPRAIWGRPIGRIVSARQFYPSLAPPQRAALADLGFHEASTSSDRATQTAAWIKFTHALRVYRQLHGHVAVPQSFVVPPAANAWPTTLWHYALGARVTDVRHKVLSGDRARELDALGFVWEVTEYKRAVVLAALENYHALHGHVNVPVSFVVPSSTGDDEKDDDDDDDDDDERDDDDDEPGWPRLFHGLRLGNAVMSLRSHASQLSPVQVDVLDDLGFVWEVHSESWDRRLRALACFRDIFDHLRVPQSFCVPFEEPWPRDVRGMKLGRVVKDLRESATPSQRATLDAMGFVWKLKEWRQAQTIDCLEAYHAVFGHRNVPATFVVPKTAPWPQEFYGFRLGSAVRTLLMRGDLAELNGFGGSDDGNTQACGI</sequence>
<feature type="region of interest" description="Disordered" evidence="1">
    <location>
        <begin position="301"/>
        <end position="333"/>
    </location>
</feature>
<protein>
    <submittedName>
        <fullName evidence="4">Aste57867_6920 protein</fullName>
    </submittedName>
</protein>
<feature type="compositionally biased region" description="Acidic residues" evidence="1">
    <location>
        <begin position="306"/>
        <end position="329"/>
    </location>
</feature>
<feature type="domain" description="Helicase-associated" evidence="2">
    <location>
        <begin position="198"/>
        <end position="267"/>
    </location>
</feature>
<organism evidence="4 5">
    <name type="scientific">Aphanomyces stellatus</name>
    <dbReference type="NCBI Taxonomy" id="120398"/>
    <lineage>
        <taxon>Eukaryota</taxon>
        <taxon>Sar</taxon>
        <taxon>Stramenopiles</taxon>
        <taxon>Oomycota</taxon>
        <taxon>Saprolegniomycetes</taxon>
        <taxon>Saprolegniales</taxon>
        <taxon>Verrucalvaceae</taxon>
        <taxon>Aphanomyces</taxon>
    </lineage>
</organism>
<dbReference type="AlphaFoldDB" id="A0A485KG42"/>